<reference evidence="1" key="1">
    <citation type="submission" date="2022-06" db="EMBL/GenBank/DDBJ databases">
        <authorList>
            <consortium name="SYNGENTA / RWTH Aachen University"/>
        </authorList>
    </citation>
    <scope>NUCLEOTIDE SEQUENCE</scope>
</reference>
<evidence type="ECO:0000313" key="2">
    <source>
        <dbReference type="Proteomes" id="UP001153365"/>
    </source>
</evidence>
<name>A0AAV0AWK3_PHAPC</name>
<accession>A0AAV0AWK3</accession>
<keyword evidence="2" id="KW-1185">Reference proteome</keyword>
<comment type="caution">
    <text evidence="1">The sequence shown here is derived from an EMBL/GenBank/DDBJ whole genome shotgun (WGS) entry which is preliminary data.</text>
</comment>
<sequence>MSNFKDSLDMAQYTDPIQCCLSLISTPSLHHVAIWSDLFICLRDGQLKQKIATAYHTRQNIILAVEDILKDLKSSFLINWVNSSSDPPPPPHNSQSAVGPLQCKAQRLARALNGDLLLE</sequence>
<proteinExistence type="predicted"/>
<evidence type="ECO:0000313" key="1">
    <source>
        <dbReference type="EMBL" id="CAH7673517.1"/>
    </source>
</evidence>
<dbReference type="AlphaFoldDB" id="A0AAV0AWK3"/>
<protein>
    <submittedName>
        <fullName evidence="1">Uncharacterized protein</fullName>
    </submittedName>
</protein>
<organism evidence="1 2">
    <name type="scientific">Phakopsora pachyrhizi</name>
    <name type="common">Asian soybean rust disease fungus</name>
    <dbReference type="NCBI Taxonomy" id="170000"/>
    <lineage>
        <taxon>Eukaryota</taxon>
        <taxon>Fungi</taxon>
        <taxon>Dikarya</taxon>
        <taxon>Basidiomycota</taxon>
        <taxon>Pucciniomycotina</taxon>
        <taxon>Pucciniomycetes</taxon>
        <taxon>Pucciniales</taxon>
        <taxon>Phakopsoraceae</taxon>
        <taxon>Phakopsora</taxon>
    </lineage>
</organism>
<dbReference type="Proteomes" id="UP001153365">
    <property type="component" value="Unassembled WGS sequence"/>
</dbReference>
<gene>
    <name evidence="1" type="ORF">PPACK8108_LOCUS8384</name>
</gene>
<dbReference type="EMBL" id="CALTRL010001728">
    <property type="protein sequence ID" value="CAH7673517.1"/>
    <property type="molecule type" value="Genomic_DNA"/>
</dbReference>